<proteinExistence type="predicted"/>
<organism evidence="1">
    <name type="scientific">Anguilla anguilla</name>
    <name type="common">European freshwater eel</name>
    <name type="synonym">Muraena anguilla</name>
    <dbReference type="NCBI Taxonomy" id="7936"/>
    <lineage>
        <taxon>Eukaryota</taxon>
        <taxon>Metazoa</taxon>
        <taxon>Chordata</taxon>
        <taxon>Craniata</taxon>
        <taxon>Vertebrata</taxon>
        <taxon>Euteleostomi</taxon>
        <taxon>Actinopterygii</taxon>
        <taxon>Neopterygii</taxon>
        <taxon>Teleostei</taxon>
        <taxon>Anguilliformes</taxon>
        <taxon>Anguillidae</taxon>
        <taxon>Anguilla</taxon>
    </lineage>
</organism>
<dbReference type="EMBL" id="GBXM01037756">
    <property type="protein sequence ID" value="JAH70821.1"/>
    <property type="molecule type" value="Transcribed_RNA"/>
</dbReference>
<reference evidence="1" key="2">
    <citation type="journal article" date="2015" name="Fish Shellfish Immunol.">
        <title>Early steps in the European eel (Anguilla anguilla)-Vibrio vulnificus interaction in the gills: Role of the RtxA13 toxin.</title>
        <authorList>
            <person name="Callol A."/>
            <person name="Pajuelo D."/>
            <person name="Ebbesson L."/>
            <person name="Teles M."/>
            <person name="MacKenzie S."/>
            <person name="Amaro C."/>
        </authorList>
    </citation>
    <scope>NUCLEOTIDE SEQUENCE</scope>
</reference>
<accession>A0A0E9UYK9</accession>
<name>A0A0E9UYK9_ANGAN</name>
<reference evidence="1" key="1">
    <citation type="submission" date="2014-11" db="EMBL/GenBank/DDBJ databases">
        <authorList>
            <person name="Amaro Gonzalez C."/>
        </authorList>
    </citation>
    <scope>NUCLEOTIDE SEQUENCE</scope>
</reference>
<sequence length="45" mass="5114">MSYACSSCPTISYLPQQVPQGFCSTWTCLQGRKWLLSALKRGVWM</sequence>
<protein>
    <submittedName>
        <fullName evidence="1">Uncharacterized protein</fullName>
    </submittedName>
</protein>
<dbReference type="AlphaFoldDB" id="A0A0E9UYK9"/>
<evidence type="ECO:0000313" key="1">
    <source>
        <dbReference type="EMBL" id="JAH70821.1"/>
    </source>
</evidence>